<feature type="transmembrane region" description="Helical" evidence="1">
    <location>
        <begin position="53"/>
        <end position="72"/>
    </location>
</feature>
<proteinExistence type="predicted"/>
<accession>A0A380U614</accession>
<reference evidence="2 3" key="1">
    <citation type="submission" date="2018-06" db="EMBL/GenBank/DDBJ databases">
        <authorList>
            <consortium name="Pathogen Informatics"/>
            <person name="Doyle S."/>
        </authorList>
    </citation>
    <scope>NUCLEOTIDE SEQUENCE [LARGE SCALE GENOMIC DNA]</scope>
    <source>
        <strain evidence="2 3">NCTC10801</strain>
    </source>
</reference>
<feature type="transmembrane region" description="Helical" evidence="1">
    <location>
        <begin position="6"/>
        <end position="24"/>
    </location>
</feature>
<dbReference type="AlphaFoldDB" id="A0A380U614"/>
<keyword evidence="1" id="KW-0472">Membrane</keyword>
<dbReference type="EMBL" id="UFRQ01000003">
    <property type="protein sequence ID" value="SUT96085.1"/>
    <property type="molecule type" value="Genomic_DNA"/>
</dbReference>
<keyword evidence="1" id="KW-0812">Transmembrane</keyword>
<keyword evidence="1" id="KW-1133">Transmembrane helix</keyword>
<name>A0A380U614_9PAST</name>
<dbReference type="Proteomes" id="UP000254649">
    <property type="component" value="Unassembled WGS sequence"/>
</dbReference>
<evidence type="ECO:0000313" key="3">
    <source>
        <dbReference type="Proteomes" id="UP000254649"/>
    </source>
</evidence>
<organism evidence="2 3">
    <name type="scientific">[Actinobacillus] rossii</name>
    <dbReference type="NCBI Taxonomy" id="123820"/>
    <lineage>
        <taxon>Bacteria</taxon>
        <taxon>Pseudomonadati</taxon>
        <taxon>Pseudomonadota</taxon>
        <taxon>Gammaproteobacteria</taxon>
        <taxon>Pasteurellales</taxon>
        <taxon>Pasteurellaceae</taxon>
    </lineage>
</organism>
<keyword evidence="3" id="KW-1185">Reference proteome</keyword>
<evidence type="ECO:0000256" key="1">
    <source>
        <dbReference type="SAM" id="Phobius"/>
    </source>
</evidence>
<sequence length="77" mass="8913">MNIFIFVAIGLTVLFLAILLVTYFKSKYYLRFVLTGMISIAYAVTLYAFPSLFLRLFISIVCLVAAIYQLLFEKRRS</sequence>
<feature type="transmembrane region" description="Helical" evidence="1">
    <location>
        <begin position="29"/>
        <end position="47"/>
    </location>
</feature>
<protein>
    <submittedName>
        <fullName evidence="2">Uncharacterized protein</fullName>
    </submittedName>
</protein>
<evidence type="ECO:0000313" key="2">
    <source>
        <dbReference type="EMBL" id="SUT96085.1"/>
    </source>
</evidence>
<gene>
    <name evidence="2" type="ORF">NCTC10801_02626</name>
</gene>